<dbReference type="InterPro" id="IPR013783">
    <property type="entry name" value="Ig-like_fold"/>
</dbReference>
<proteinExistence type="predicted"/>
<feature type="region of interest" description="Disordered" evidence="7">
    <location>
        <begin position="15"/>
        <end position="45"/>
    </location>
</feature>
<dbReference type="Pfam" id="PF07714">
    <property type="entry name" value="PK_Tyr_Ser-Thr"/>
    <property type="match status" value="1"/>
</dbReference>
<keyword evidence="2 8" id="KW-0812">Transmembrane</keyword>
<evidence type="ECO:0000256" key="8">
    <source>
        <dbReference type="SAM" id="Phobius"/>
    </source>
</evidence>
<evidence type="ECO:0000256" key="5">
    <source>
        <dbReference type="ARBA" id="ARBA00023170"/>
    </source>
</evidence>
<dbReference type="PANTHER" id="PTHR24416">
    <property type="entry name" value="TYROSINE-PROTEIN KINASE RECEPTOR"/>
    <property type="match status" value="1"/>
</dbReference>
<dbReference type="SMART" id="SM00429">
    <property type="entry name" value="IPT"/>
    <property type="match status" value="1"/>
</dbReference>
<dbReference type="InterPro" id="IPR011009">
    <property type="entry name" value="Kinase-like_dom_sf"/>
</dbReference>
<feature type="domain" description="Protein kinase" evidence="9">
    <location>
        <begin position="753"/>
        <end position="1018"/>
    </location>
</feature>
<dbReference type="Proteomes" id="UP000694865">
    <property type="component" value="Unplaced"/>
</dbReference>
<dbReference type="PRINTS" id="PR00109">
    <property type="entry name" value="TYRKINASE"/>
</dbReference>
<dbReference type="InterPro" id="IPR000719">
    <property type="entry name" value="Prot_kinase_dom"/>
</dbReference>
<keyword evidence="10" id="KW-1185">Reference proteome</keyword>
<dbReference type="PANTHER" id="PTHR24416:SF564">
    <property type="entry name" value="MACROPHAGE-STIMULATING PROTEIN RECEPTOR"/>
    <property type="match status" value="1"/>
</dbReference>
<dbReference type="InterPro" id="IPR050122">
    <property type="entry name" value="RTK"/>
</dbReference>
<evidence type="ECO:0000313" key="10">
    <source>
        <dbReference type="Proteomes" id="UP000694865"/>
    </source>
</evidence>
<reference evidence="11" key="1">
    <citation type="submission" date="2025-08" db="UniProtKB">
        <authorList>
            <consortium name="RefSeq"/>
        </authorList>
    </citation>
    <scope>IDENTIFICATION</scope>
    <source>
        <tissue evidence="11">Testes</tissue>
    </source>
</reference>
<dbReference type="InterPro" id="IPR001245">
    <property type="entry name" value="Ser-Thr/Tyr_kinase_cat_dom"/>
</dbReference>
<organism evidence="10 11">
    <name type="scientific">Saccoglossus kowalevskii</name>
    <name type="common">Acorn worm</name>
    <dbReference type="NCBI Taxonomy" id="10224"/>
    <lineage>
        <taxon>Eukaryota</taxon>
        <taxon>Metazoa</taxon>
        <taxon>Hemichordata</taxon>
        <taxon>Enteropneusta</taxon>
        <taxon>Harrimaniidae</taxon>
        <taxon>Saccoglossus</taxon>
    </lineage>
</organism>
<dbReference type="SUPFAM" id="SSF56112">
    <property type="entry name" value="Protein kinase-like (PK-like)"/>
    <property type="match status" value="1"/>
</dbReference>
<dbReference type="InterPro" id="IPR008266">
    <property type="entry name" value="Tyr_kinase_AS"/>
</dbReference>
<feature type="compositionally biased region" description="Polar residues" evidence="7">
    <location>
        <begin position="28"/>
        <end position="43"/>
    </location>
</feature>
<dbReference type="SMART" id="SM00423">
    <property type="entry name" value="PSI"/>
    <property type="match status" value="1"/>
</dbReference>
<gene>
    <name evidence="11" type="primary">LOC100366742</name>
</gene>
<dbReference type="InterPro" id="IPR016201">
    <property type="entry name" value="PSI"/>
</dbReference>
<sequence length="1047" mass="117252">MQRIVNGSTVVTSTGVSTEYTTRRPTTEDVSTAPTTNWSSAKDLSTATTGVTTEYTTSQSTTKDVSTSPTEWTTAKDLSTATTWVTTEYTTRRSTTEDVSTVPTSWSSAKDLSTAKTETLKLTTARQRTTVPLDQNIATTRLKTTVATTRLATNPRSAPVTTLATTKSTTRPLTTITRNTVLGDCLAYPDCSSCIGNSDCVWCAADARCVPKETCEINNYWFGNDENMCLVLTYIGMYSIRFEPDIGITDGGTGILITLETANNVTFDANGLEIRIISAPCTGAEFVDNTNGNRFTLQCSTGPSQSAEGILDIAIVVDQTTLHLLSINTFAYVDPHIDTFQPTIGPQSGGTNILIKGQYLDILGNVTVSIGDAICELELLYSTMIGCTTSAVQNIYSDVINIKYSGTTFARRSTRVFVYDVDPTIESIVPLKMFIGGGEKQLVRGTSFNTILAPKFVVSMVTNTTVSDYITLCEDLNKTHLSCPSPRLTSNVLITDDQNTRKRRSNDCHQVLSDPQSGESIEFLVGLILDGVTEWLPENIHQYLDAEFTQMRVYENPVYYKFGDDGNDIRVHDGDVSLYLVIEGERLNCGAQESDIEVQVGTGFCKLVSLYYDQLTCIPPARKPPTRSEYEASHGHPHVMVRVGVYDTNSYFIGYLRYKDDDTISITVILLAFVVTLLVILVISSIIICIVCTYRDRYEEKKAEKAKLEKYELDHTYQSLIGDDWKKDPFAYLTSDMRNKVNSVKIDSSKLKLHYNDVYGKGHKGMVIRGTLKTKNMDYRNSRDVAVKILKNDMDLNDVRRFIEEGLLMKDFDHPNVLSLIGVCVEKDGAPLIVLPFMKNGDLKAYIDNPNKVFSVKNLATYALHVARGMAYLSDRKCVHRDLAARNCMVDEKEVVKVSDFGLSRDLYESDYYSSLDKSVQLPVRWMAPESFRKKIYTSKSDVWAFGILLWELLTRGETPYGAVQSWDILNYLNKGNRLQKPMYAPDELYRLMQKCWEDDPNERPNFHTIVRDLEKLLQSVPMENHPSADYLTPYDQTPIFDYPDQQ</sequence>
<dbReference type="InterPro" id="IPR014756">
    <property type="entry name" value="Ig_E-set"/>
</dbReference>
<dbReference type="InterPro" id="IPR002165">
    <property type="entry name" value="Plexin_repeat"/>
</dbReference>
<dbReference type="Gene3D" id="1.10.510.10">
    <property type="entry name" value="Transferase(Phosphotransferase) domain 1"/>
    <property type="match status" value="1"/>
</dbReference>
<evidence type="ECO:0000256" key="2">
    <source>
        <dbReference type="ARBA" id="ARBA00022692"/>
    </source>
</evidence>
<dbReference type="GeneID" id="100366742"/>
<dbReference type="Gene3D" id="3.30.200.20">
    <property type="entry name" value="Phosphorylase Kinase, domain 1"/>
    <property type="match status" value="1"/>
</dbReference>
<dbReference type="Pfam" id="PF01437">
    <property type="entry name" value="PSI"/>
    <property type="match status" value="1"/>
</dbReference>
<keyword evidence="5" id="KW-0675">Receptor</keyword>
<evidence type="ECO:0000313" key="11">
    <source>
        <dbReference type="RefSeq" id="XP_006812809.1"/>
    </source>
</evidence>
<keyword evidence="6" id="KW-0325">Glycoprotein</keyword>
<feature type="transmembrane region" description="Helical" evidence="8">
    <location>
        <begin position="668"/>
        <end position="694"/>
    </location>
</feature>
<evidence type="ECO:0000256" key="4">
    <source>
        <dbReference type="ARBA" id="ARBA00023136"/>
    </source>
</evidence>
<comment type="subcellular location">
    <subcellularLocation>
        <location evidence="1">Membrane</location>
        <topology evidence="1">Single-pass membrane protein</topology>
    </subcellularLocation>
</comment>
<evidence type="ECO:0000256" key="3">
    <source>
        <dbReference type="ARBA" id="ARBA00022989"/>
    </source>
</evidence>
<evidence type="ECO:0000256" key="6">
    <source>
        <dbReference type="ARBA" id="ARBA00023180"/>
    </source>
</evidence>
<evidence type="ECO:0000256" key="7">
    <source>
        <dbReference type="SAM" id="MobiDB-lite"/>
    </source>
</evidence>
<dbReference type="InterPro" id="IPR020635">
    <property type="entry name" value="Tyr_kinase_cat_dom"/>
</dbReference>
<dbReference type="Gene3D" id="2.60.40.10">
    <property type="entry name" value="Immunoglobulins"/>
    <property type="match status" value="2"/>
</dbReference>
<evidence type="ECO:0000259" key="9">
    <source>
        <dbReference type="PROSITE" id="PS50011"/>
    </source>
</evidence>
<protein>
    <submittedName>
        <fullName evidence="11">Hepatocyte growth factor receptor-like</fullName>
    </submittedName>
</protein>
<accession>A0ABM0LYG8</accession>
<dbReference type="CDD" id="cd00192">
    <property type="entry name" value="PTKc"/>
    <property type="match status" value="1"/>
</dbReference>
<dbReference type="PROSITE" id="PS50011">
    <property type="entry name" value="PROTEIN_KINASE_DOM"/>
    <property type="match status" value="1"/>
</dbReference>
<evidence type="ECO:0000256" key="1">
    <source>
        <dbReference type="ARBA" id="ARBA00004167"/>
    </source>
</evidence>
<keyword evidence="3 8" id="KW-1133">Transmembrane helix</keyword>
<dbReference type="RefSeq" id="XP_006812809.1">
    <property type="nucleotide sequence ID" value="XM_006812746.1"/>
</dbReference>
<keyword evidence="4 8" id="KW-0472">Membrane</keyword>
<dbReference type="SUPFAM" id="SSF81296">
    <property type="entry name" value="E set domains"/>
    <property type="match status" value="1"/>
</dbReference>
<name>A0ABM0LYG8_SACKO</name>
<dbReference type="CDD" id="cd00603">
    <property type="entry name" value="IPT_PCSR"/>
    <property type="match status" value="1"/>
</dbReference>
<dbReference type="Pfam" id="PF01833">
    <property type="entry name" value="TIG"/>
    <property type="match status" value="1"/>
</dbReference>
<dbReference type="PROSITE" id="PS00109">
    <property type="entry name" value="PROTEIN_KINASE_TYR"/>
    <property type="match status" value="1"/>
</dbReference>
<dbReference type="InterPro" id="IPR002909">
    <property type="entry name" value="IPT_dom"/>
</dbReference>
<dbReference type="SMART" id="SM00219">
    <property type="entry name" value="TyrKc"/>
    <property type="match status" value="1"/>
</dbReference>